<keyword evidence="3" id="KW-1185">Reference proteome</keyword>
<name>A0AAV0I149_9ROSI</name>
<proteinExistence type="predicted"/>
<accession>A0AAV0I149</accession>
<dbReference type="AlphaFoldDB" id="A0AAV0I149"/>
<comment type="caution">
    <text evidence="2">The sequence shown here is derived from an EMBL/GenBank/DDBJ whole genome shotgun (WGS) entry which is preliminary data.</text>
</comment>
<dbReference type="Proteomes" id="UP001154282">
    <property type="component" value="Unassembled WGS sequence"/>
</dbReference>
<evidence type="ECO:0000256" key="1">
    <source>
        <dbReference type="SAM" id="MobiDB-lite"/>
    </source>
</evidence>
<protein>
    <submittedName>
        <fullName evidence="2">Uncharacterized protein</fullName>
    </submittedName>
</protein>
<gene>
    <name evidence="2" type="ORF">LITE_LOCUS7069</name>
</gene>
<evidence type="ECO:0000313" key="2">
    <source>
        <dbReference type="EMBL" id="CAI0391236.1"/>
    </source>
</evidence>
<sequence length="238" mass="26509">MNTIRHTELGKIGNIDQLKSLNFTETIFYLEILAAGLVDQGVLVLWIDVENPVVPGDRKHRQDWRNLQFHLQFCLIALRIGLVRNPFDEAPLPVAPRLVQDADGGTVLLQRVGRPRVLPLLRLEQGRDEAISYHRPMYRGTSRFLTTSIGFSVDHKTFNNIKITILCGFVTILVLRGTIGIGNLSSSEADAVNQNLIEDTNPDLAEIRSDKDPDDPAGSTDEPQSNAEALQPADKKHT</sequence>
<organism evidence="2 3">
    <name type="scientific">Linum tenue</name>
    <dbReference type="NCBI Taxonomy" id="586396"/>
    <lineage>
        <taxon>Eukaryota</taxon>
        <taxon>Viridiplantae</taxon>
        <taxon>Streptophyta</taxon>
        <taxon>Embryophyta</taxon>
        <taxon>Tracheophyta</taxon>
        <taxon>Spermatophyta</taxon>
        <taxon>Magnoliopsida</taxon>
        <taxon>eudicotyledons</taxon>
        <taxon>Gunneridae</taxon>
        <taxon>Pentapetalae</taxon>
        <taxon>rosids</taxon>
        <taxon>fabids</taxon>
        <taxon>Malpighiales</taxon>
        <taxon>Linaceae</taxon>
        <taxon>Linum</taxon>
    </lineage>
</organism>
<feature type="region of interest" description="Disordered" evidence="1">
    <location>
        <begin position="197"/>
        <end position="238"/>
    </location>
</feature>
<evidence type="ECO:0000313" key="3">
    <source>
        <dbReference type="Proteomes" id="UP001154282"/>
    </source>
</evidence>
<reference evidence="2" key="1">
    <citation type="submission" date="2022-08" db="EMBL/GenBank/DDBJ databases">
        <authorList>
            <person name="Gutierrez-Valencia J."/>
        </authorList>
    </citation>
    <scope>NUCLEOTIDE SEQUENCE</scope>
</reference>
<dbReference type="EMBL" id="CAMGYJ010000003">
    <property type="protein sequence ID" value="CAI0391236.1"/>
    <property type="molecule type" value="Genomic_DNA"/>
</dbReference>